<sequence>MFLCLICAPALAEPGEALSLVNGSRAEQGLPELETDAVLQAAAEAHAEDMLAREYYSHTSPEGEDVRDRVLAAGGSRWSVVAENIARCEGCGTPDEAAQVRAFHDGWMQSPGHRANILGQGLDTFGFAMTSDGDTIYAVQTFSGPGTPPGHDGADEPTAAVPEEVRAAALEALNAERDGQGRSPLASDAGLDTLAERLAEGATFSDDDMVLPDDVFGLLPDESEGWTSLSVASEACGGCGAKAVRSDGAYFAPRLASGGEDQIFTHMGFALVANAEGRKVAVAVYGAK</sequence>
<organism evidence="2 3">
    <name type="scientific">Tropicimonas isoalkanivorans</name>
    <dbReference type="NCBI Taxonomy" id="441112"/>
    <lineage>
        <taxon>Bacteria</taxon>
        <taxon>Pseudomonadati</taxon>
        <taxon>Pseudomonadota</taxon>
        <taxon>Alphaproteobacteria</taxon>
        <taxon>Rhodobacterales</taxon>
        <taxon>Roseobacteraceae</taxon>
        <taxon>Tropicimonas</taxon>
    </lineage>
</organism>
<accession>A0A1I1DT12</accession>
<feature type="domain" description="SCP" evidence="1">
    <location>
        <begin position="18"/>
        <end position="142"/>
    </location>
</feature>
<dbReference type="EMBL" id="FOLG01000001">
    <property type="protein sequence ID" value="SFB78041.1"/>
    <property type="molecule type" value="Genomic_DNA"/>
</dbReference>
<dbReference type="AlphaFoldDB" id="A0A1I1DT12"/>
<keyword evidence="3" id="KW-1185">Reference proteome</keyword>
<dbReference type="PANTHER" id="PTHR31157">
    <property type="entry name" value="SCP DOMAIN-CONTAINING PROTEIN"/>
    <property type="match status" value="1"/>
</dbReference>
<dbReference type="Proteomes" id="UP000198728">
    <property type="component" value="Unassembled WGS sequence"/>
</dbReference>
<dbReference type="SUPFAM" id="SSF55797">
    <property type="entry name" value="PR-1-like"/>
    <property type="match status" value="1"/>
</dbReference>
<evidence type="ECO:0000313" key="3">
    <source>
        <dbReference type="Proteomes" id="UP000198728"/>
    </source>
</evidence>
<dbReference type="InterPro" id="IPR014044">
    <property type="entry name" value="CAP_dom"/>
</dbReference>
<dbReference type="STRING" id="441112.SAMN04488094_101462"/>
<dbReference type="Pfam" id="PF00188">
    <property type="entry name" value="CAP"/>
    <property type="match status" value="1"/>
</dbReference>
<name>A0A1I1DT12_9RHOB</name>
<proteinExistence type="predicted"/>
<dbReference type="InterPro" id="IPR035940">
    <property type="entry name" value="CAP_sf"/>
</dbReference>
<protein>
    <submittedName>
        <fullName evidence="2">Cysteine-rich secretory protein family protein</fullName>
    </submittedName>
</protein>
<evidence type="ECO:0000313" key="2">
    <source>
        <dbReference type="EMBL" id="SFB78041.1"/>
    </source>
</evidence>
<reference evidence="2 3" key="1">
    <citation type="submission" date="2016-10" db="EMBL/GenBank/DDBJ databases">
        <authorList>
            <person name="de Groot N.N."/>
        </authorList>
    </citation>
    <scope>NUCLEOTIDE SEQUENCE [LARGE SCALE GENOMIC DNA]</scope>
    <source>
        <strain evidence="2 3">DSM 19548</strain>
    </source>
</reference>
<gene>
    <name evidence="2" type="ORF">SAMN04488094_101462</name>
</gene>
<dbReference type="CDD" id="cd05379">
    <property type="entry name" value="CAP_bacterial"/>
    <property type="match status" value="1"/>
</dbReference>
<dbReference type="PANTHER" id="PTHR31157:SF1">
    <property type="entry name" value="SCP DOMAIN-CONTAINING PROTEIN"/>
    <property type="match status" value="1"/>
</dbReference>
<evidence type="ECO:0000259" key="1">
    <source>
        <dbReference type="Pfam" id="PF00188"/>
    </source>
</evidence>
<dbReference type="Gene3D" id="3.40.33.10">
    <property type="entry name" value="CAP"/>
    <property type="match status" value="1"/>
</dbReference>